<comment type="caution">
    <text evidence="1">The sequence shown here is derived from an EMBL/GenBank/DDBJ whole genome shotgun (WGS) entry which is preliminary data.</text>
</comment>
<accession>A0ABV4TEL4</accession>
<keyword evidence="2" id="KW-1185">Reference proteome</keyword>
<name>A0ABV4TEL4_9FLAO</name>
<reference evidence="1 2" key="1">
    <citation type="submission" date="2024-04" db="EMBL/GenBank/DDBJ databases">
        <title>New Clade of Flavobacterium.</title>
        <authorList>
            <person name="Matos L."/>
            <person name="Proenca D.N."/>
            <person name="Fransisco R.M."/>
            <person name="Chung A.P."/>
            <person name="Maccario L."/>
            <person name="Sorensen S.J."/>
            <person name="Morais P.V."/>
        </authorList>
    </citation>
    <scope>NUCLEOTIDE SEQUENCE [LARGE SCALE GENOMIC DNA]</scope>
    <source>
        <strain evidence="1 2">FZUC8N2.13</strain>
    </source>
</reference>
<dbReference type="RefSeq" id="WP_373406344.1">
    <property type="nucleotide sequence ID" value="NZ_JBCFQL010000007.1"/>
</dbReference>
<dbReference type="Proteomes" id="UP001574169">
    <property type="component" value="Unassembled WGS sequence"/>
</dbReference>
<proteinExistence type="predicted"/>
<evidence type="ECO:0008006" key="3">
    <source>
        <dbReference type="Google" id="ProtNLM"/>
    </source>
</evidence>
<evidence type="ECO:0000313" key="1">
    <source>
        <dbReference type="EMBL" id="MFA9191357.1"/>
    </source>
</evidence>
<evidence type="ECO:0000313" key="2">
    <source>
        <dbReference type="Proteomes" id="UP001574169"/>
    </source>
</evidence>
<dbReference type="EMBL" id="JBCFQL010000007">
    <property type="protein sequence ID" value="MFA9191357.1"/>
    <property type="molecule type" value="Genomic_DNA"/>
</dbReference>
<organism evidence="1 2">
    <name type="scientific">Flavobacterium zubiriense</name>
    <dbReference type="NCBI Taxonomy" id="3138075"/>
    <lineage>
        <taxon>Bacteria</taxon>
        <taxon>Pseudomonadati</taxon>
        <taxon>Bacteroidota</taxon>
        <taxon>Flavobacteriia</taxon>
        <taxon>Flavobacteriales</taxon>
        <taxon>Flavobacteriaceae</taxon>
        <taxon>Flavobacterium</taxon>
    </lineage>
</organism>
<protein>
    <recommendedName>
        <fullName evidence="3">Transposase</fullName>
    </recommendedName>
</protein>
<gene>
    <name evidence="1" type="ORF">AAGV28_08260</name>
</gene>
<sequence length="78" mass="9349">MNLIEQQELQKKIMQLESQNELMKRLSTSKGFYEYYFELLKASKTKAQAFNKTNKLYSELFGRKRYSSFSVFSEMVKL</sequence>